<organism evidence="6 7">
    <name type="scientific">Rivibacter subsaxonicus</name>
    <dbReference type="NCBI Taxonomy" id="457575"/>
    <lineage>
        <taxon>Bacteria</taxon>
        <taxon>Pseudomonadati</taxon>
        <taxon>Pseudomonadota</taxon>
        <taxon>Betaproteobacteria</taxon>
        <taxon>Burkholderiales</taxon>
        <taxon>Rivibacter</taxon>
    </lineage>
</organism>
<feature type="transmembrane region" description="Helical" evidence="4">
    <location>
        <begin position="292"/>
        <end position="314"/>
    </location>
</feature>
<gene>
    <name evidence="6" type="ORF">EV670_0211</name>
</gene>
<feature type="transmembrane region" description="Helical" evidence="4">
    <location>
        <begin position="158"/>
        <end position="179"/>
    </location>
</feature>
<dbReference type="RefSeq" id="WP_242616790.1">
    <property type="nucleotide sequence ID" value="NZ_SHKP01000004.1"/>
</dbReference>
<reference evidence="6 7" key="1">
    <citation type="submission" date="2019-02" db="EMBL/GenBank/DDBJ databases">
        <title>Genomic Encyclopedia of Type Strains, Phase IV (KMG-IV): sequencing the most valuable type-strain genomes for metagenomic binning, comparative biology and taxonomic classification.</title>
        <authorList>
            <person name="Goeker M."/>
        </authorList>
    </citation>
    <scope>NUCLEOTIDE SEQUENCE [LARGE SCALE GENOMIC DNA]</scope>
    <source>
        <strain evidence="6 7">DSM 19570</strain>
    </source>
</reference>
<dbReference type="InterPro" id="IPR020846">
    <property type="entry name" value="MFS_dom"/>
</dbReference>
<evidence type="ECO:0000259" key="5">
    <source>
        <dbReference type="PROSITE" id="PS50850"/>
    </source>
</evidence>
<accession>A0A4Q7VZI8</accession>
<evidence type="ECO:0000256" key="1">
    <source>
        <dbReference type="ARBA" id="ARBA00022692"/>
    </source>
</evidence>
<dbReference type="AlphaFoldDB" id="A0A4Q7VZI8"/>
<sequence>MAALALGLAAAVSLGLARFSYALLLPPMRADLGWSYLTAGAMNTVNAAGYLVGALLMPRVLVHVDARHAMLAGGFAVAALLVAHGLVAGDAALYALRAATGVASAASFVGGGLLAARLATTAAGRGGLVLGLYYGGTGIGIVAAALAVPPLVALARPHAWQVAWWLLGALALVATLVTVRGTRGLDGAPVAAAARGHAPLAPLAFGLAAYLMFGLGYIGYMTFVVTLLREQGLGDAQVVAFYALLGLGVMASSWLWAGLLQRRRDGRPMSLLNALLALATALPVVSTHPVAVFASGALFGSVFLSVVASTTALVRHNLPPAAWPGGIAAFTIVFAAGQIVGPSLVGWVADGPGGLARGFICSAAVLAFGALLASRQRALAEAVR</sequence>
<feature type="domain" description="Major facilitator superfamily (MFS) profile" evidence="5">
    <location>
        <begin position="1"/>
        <end position="381"/>
    </location>
</feature>
<dbReference type="PROSITE" id="PS50850">
    <property type="entry name" value="MFS"/>
    <property type="match status" value="1"/>
</dbReference>
<evidence type="ECO:0000313" key="7">
    <source>
        <dbReference type="Proteomes" id="UP000293671"/>
    </source>
</evidence>
<dbReference type="InterPro" id="IPR036259">
    <property type="entry name" value="MFS_trans_sf"/>
</dbReference>
<dbReference type="GO" id="GO:0005886">
    <property type="term" value="C:plasma membrane"/>
    <property type="evidence" value="ECO:0007669"/>
    <property type="project" value="TreeGrafter"/>
</dbReference>
<feature type="transmembrane region" description="Helical" evidence="4">
    <location>
        <begin position="239"/>
        <end position="257"/>
    </location>
</feature>
<dbReference type="SUPFAM" id="SSF103473">
    <property type="entry name" value="MFS general substrate transporter"/>
    <property type="match status" value="1"/>
</dbReference>
<feature type="transmembrane region" description="Helical" evidence="4">
    <location>
        <begin position="128"/>
        <end position="152"/>
    </location>
</feature>
<evidence type="ECO:0000256" key="4">
    <source>
        <dbReference type="SAM" id="Phobius"/>
    </source>
</evidence>
<evidence type="ECO:0000313" key="6">
    <source>
        <dbReference type="EMBL" id="RZU02190.1"/>
    </source>
</evidence>
<feature type="transmembrane region" description="Helical" evidence="4">
    <location>
        <begin position="355"/>
        <end position="374"/>
    </location>
</feature>
<feature type="transmembrane region" description="Helical" evidence="4">
    <location>
        <begin position="32"/>
        <end position="57"/>
    </location>
</feature>
<dbReference type="Gene3D" id="1.20.1250.20">
    <property type="entry name" value="MFS general substrate transporter like domains"/>
    <property type="match status" value="2"/>
</dbReference>
<dbReference type="PANTHER" id="PTHR23537">
    <property type="match status" value="1"/>
</dbReference>
<evidence type="ECO:0000256" key="3">
    <source>
        <dbReference type="ARBA" id="ARBA00023136"/>
    </source>
</evidence>
<dbReference type="InterPro" id="IPR010645">
    <property type="entry name" value="MFS_4"/>
</dbReference>
<feature type="transmembrane region" description="Helical" evidence="4">
    <location>
        <begin position="326"/>
        <end position="349"/>
    </location>
</feature>
<dbReference type="EMBL" id="SHKP01000004">
    <property type="protein sequence ID" value="RZU02190.1"/>
    <property type="molecule type" value="Genomic_DNA"/>
</dbReference>
<evidence type="ECO:0000256" key="2">
    <source>
        <dbReference type="ARBA" id="ARBA00022989"/>
    </source>
</evidence>
<keyword evidence="1 4" id="KW-0812">Transmembrane</keyword>
<dbReference type="GO" id="GO:0022857">
    <property type="term" value="F:transmembrane transporter activity"/>
    <property type="evidence" value="ECO:0007669"/>
    <property type="project" value="InterPro"/>
</dbReference>
<dbReference type="Pfam" id="PF06779">
    <property type="entry name" value="MFS_4"/>
    <property type="match status" value="1"/>
</dbReference>
<protein>
    <submittedName>
        <fullName evidence="6">Putative MFS-type transporter YbfB</fullName>
    </submittedName>
</protein>
<comment type="caution">
    <text evidence="6">The sequence shown here is derived from an EMBL/GenBank/DDBJ whole genome shotgun (WGS) entry which is preliminary data.</text>
</comment>
<dbReference type="Proteomes" id="UP000293671">
    <property type="component" value="Unassembled WGS sequence"/>
</dbReference>
<feature type="transmembrane region" description="Helical" evidence="4">
    <location>
        <begin position="269"/>
        <end position="286"/>
    </location>
</feature>
<keyword evidence="3 4" id="KW-0472">Membrane</keyword>
<feature type="transmembrane region" description="Helical" evidence="4">
    <location>
        <begin position="94"/>
        <end position="116"/>
    </location>
</feature>
<proteinExistence type="predicted"/>
<feature type="transmembrane region" description="Helical" evidence="4">
    <location>
        <begin position="69"/>
        <end position="88"/>
    </location>
</feature>
<name>A0A4Q7VZI8_9BURK</name>
<keyword evidence="7" id="KW-1185">Reference proteome</keyword>
<dbReference type="PANTHER" id="PTHR23537:SF1">
    <property type="entry name" value="SUGAR TRANSPORTER"/>
    <property type="match status" value="1"/>
</dbReference>
<feature type="transmembrane region" description="Helical" evidence="4">
    <location>
        <begin position="200"/>
        <end position="219"/>
    </location>
</feature>
<keyword evidence="2 4" id="KW-1133">Transmembrane helix</keyword>